<evidence type="ECO:0000313" key="5">
    <source>
        <dbReference type="EMBL" id="KAK4884522.1"/>
    </source>
</evidence>
<comment type="subcellular location">
    <subcellularLocation>
        <location evidence="1">Cytoplasm</location>
    </subcellularLocation>
</comment>
<dbReference type="PANTHER" id="PTHR12461:SF43">
    <property type="entry name" value="HSPB1-ASSOCIATED PROTEIN 1"/>
    <property type="match status" value="1"/>
</dbReference>
<gene>
    <name evidence="5" type="ORF">RN001_000793</name>
</gene>
<dbReference type="GO" id="GO:0005737">
    <property type="term" value="C:cytoplasm"/>
    <property type="evidence" value="ECO:0007669"/>
    <property type="project" value="UniProtKB-SubCell"/>
</dbReference>
<name>A0AAN7SJB0_9COLE</name>
<dbReference type="AlphaFoldDB" id="A0AAN7SJB0"/>
<dbReference type="Pfam" id="PF13621">
    <property type="entry name" value="Cupin_8"/>
    <property type="match status" value="1"/>
</dbReference>
<sequence length="377" mass="44368">MESKIKNLIKTTSVPLLIKNSLHWELLEWDLQKWKEILGNESLQFRRGYNSHTKDPQFENSTAVMKFSFEEFLTYIEEHNNEWLYFDYKYLKNWLTNIPKLRENVLWEAFGFSECNVDDSTFWLGSKGAHTPCHQDTYGCNIVAQVYGRKRWLLFPPNENLQPTRIPYEESSIYSKINMFGPDEDDFKGIIDCRSIILNPGDVLIVPHKWWHYVENLELSISINMWIDLPIDHEERVNESIVQMLISQLSGGLHPKHLSHVLNPESLDDVNLIDAFHLIQACIKNYNENTEKCSSMDVQKLLKEFSDIVVIASLKRDELNQFVKQQKQKLDNNGTEKIIDDEHKLIQNYFDAVLHTDVINVIKNKLLKRLLRLIFLN</sequence>
<dbReference type="EMBL" id="JARPUR010000001">
    <property type="protein sequence ID" value="KAK4884522.1"/>
    <property type="molecule type" value="Genomic_DNA"/>
</dbReference>
<dbReference type="InterPro" id="IPR003347">
    <property type="entry name" value="JmjC_dom"/>
</dbReference>
<comment type="caution">
    <text evidence="5">The sequence shown here is derived from an EMBL/GenBank/DDBJ whole genome shotgun (WGS) entry which is preliminary data.</text>
</comment>
<keyword evidence="2" id="KW-0963">Cytoplasm</keyword>
<protein>
    <recommendedName>
        <fullName evidence="4">JmjC domain-containing protein</fullName>
    </recommendedName>
</protein>
<dbReference type="SMART" id="SM00558">
    <property type="entry name" value="JmjC"/>
    <property type="match status" value="1"/>
</dbReference>
<comment type="function">
    <text evidence="3">May play a role in cellular stress response.</text>
</comment>
<dbReference type="PANTHER" id="PTHR12461">
    <property type="entry name" value="HYPOXIA-INDUCIBLE FACTOR 1 ALPHA INHIBITOR-RELATED"/>
    <property type="match status" value="1"/>
</dbReference>
<keyword evidence="6" id="KW-1185">Reference proteome</keyword>
<evidence type="ECO:0000313" key="6">
    <source>
        <dbReference type="Proteomes" id="UP001353858"/>
    </source>
</evidence>
<dbReference type="PROSITE" id="PS51184">
    <property type="entry name" value="JMJC"/>
    <property type="match status" value="1"/>
</dbReference>
<evidence type="ECO:0000259" key="4">
    <source>
        <dbReference type="PROSITE" id="PS51184"/>
    </source>
</evidence>
<dbReference type="InterPro" id="IPR041667">
    <property type="entry name" value="Cupin_8"/>
</dbReference>
<proteinExistence type="predicted"/>
<evidence type="ECO:0000256" key="1">
    <source>
        <dbReference type="ARBA" id="ARBA00004496"/>
    </source>
</evidence>
<feature type="domain" description="JmjC" evidence="4">
    <location>
        <begin position="87"/>
        <end position="242"/>
    </location>
</feature>
<dbReference type="Proteomes" id="UP001353858">
    <property type="component" value="Unassembled WGS sequence"/>
</dbReference>
<evidence type="ECO:0000256" key="3">
    <source>
        <dbReference type="ARBA" id="ARBA00037342"/>
    </source>
</evidence>
<evidence type="ECO:0000256" key="2">
    <source>
        <dbReference type="ARBA" id="ARBA00022490"/>
    </source>
</evidence>
<reference evidence="6" key="1">
    <citation type="submission" date="2023-01" db="EMBL/GenBank/DDBJ databases">
        <title>Key to firefly adult light organ development and bioluminescence: homeobox transcription factors regulate luciferase expression and transportation to peroxisome.</title>
        <authorList>
            <person name="Fu X."/>
        </authorList>
    </citation>
    <scope>NUCLEOTIDE SEQUENCE [LARGE SCALE GENOMIC DNA]</scope>
</reference>
<dbReference type="Gene3D" id="2.60.120.650">
    <property type="entry name" value="Cupin"/>
    <property type="match status" value="1"/>
</dbReference>
<accession>A0AAN7SJB0</accession>
<organism evidence="5 6">
    <name type="scientific">Aquatica leii</name>
    <dbReference type="NCBI Taxonomy" id="1421715"/>
    <lineage>
        <taxon>Eukaryota</taxon>
        <taxon>Metazoa</taxon>
        <taxon>Ecdysozoa</taxon>
        <taxon>Arthropoda</taxon>
        <taxon>Hexapoda</taxon>
        <taxon>Insecta</taxon>
        <taxon>Pterygota</taxon>
        <taxon>Neoptera</taxon>
        <taxon>Endopterygota</taxon>
        <taxon>Coleoptera</taxon>
        <taxon>Polyphaga</taxon>
        <taxon>Elateriformia</taxon>
        <taxon>Elateroidea</taxon>
        <taxon>Lampyridae</taxon>
        <taxon>Luciolinae</taxon>
        <taxon>Aquatica</taxon>
    </lineage>
</organism>
<dbReference type="SUPFAM" id="SSF51197">
    <property type="entry name" value="Clavaminate synthase-like"/>
    <property type="match status" value="1"/>
</dbReference>